<evidence type="ECO:0000256" key="1">
    <source>
        <dbReference type="SAM" id="SignalP"/>
    </source>
</evidence>
<dbReference type="CDD" id="cd20281">
    <property type="entry name" value="cupin_QDO_C"/>
    <property type="match status" value="1"/>
</dbReference>
<dbReference type="InterPro" id="IPR014710">
    <property type="entry name" value="RmlC-like_jellyroll"/>
</dbReference>
<gene>
    <name evidence="2" type="primary">QDOI</name>
    <name evidence="2" type="ORF">LARI1_G000486</name>
</gene>
<dbReference type="PANTHER" id="PTHR43346">
    <property type="entry name" value="LIGAND BINDING DOMAIN PROTEIN, PUTATIVE (AFU_ORTHOLOGUE AFUA_6G14370)-RELATED"/>
    <property type="match status" value="1"/>
</dbReference>
<evidence type="ECO:0000313" key="2">
    <source>
        <dbReference type="EMBL" id="TVY21520.1"/>
    </source>
</evidence>
<feature type="signal peptide" evidence="1">
    <location>
        <begin position="1"/>
        <end position="21"/>
    </location>
</feature>
<dbReference type="OrthoDB" id="5370773at2759"/>
<organism evidence="2 3">
    <name type="scientific">Lachnellula arida</name>
    <dbReference type="NCBI Taxonomy" id="1316785"/>
    <lineage>
        <taxon>Eukaryota</taxon>
        <taxon>Fungi</taxon>
        <taxon>Dikarya</taxon>
        <taxon>Ascomycota</taxon>
        <taxon>Pezizomycotina</taxon>
        <taxon>Leotiomycetes</taxon>
        <taxon>Helotiales</taxon>
        <taxon>Lachnaceae</taxon>
        <taxon>Lachnellula</taxon>
    </lineage>
</organism>
<dbReference type="PANTHER" id="PTHR43346:SF1">
    <property type="entry name" value="QUERCETIN 2,3-DIOXYGENASE-RELATED"/>
    <property type="match status" value="1"/>
</dbReference>
<dbReference type="EMBL" id="QGMF01000013">
    <property type="protein sequence ID" value="TVY21520.1"/>
    <property type="molecule type" value="Genomic_DNA"/>
</dbReference>
<dbReference type="CDD" id="cd02215">
    <property type="entry name" value="cupin_QDO_N_C"/>
    <property type="match status" value="1"/>
</dbReference>
<protein>
    <submittedName>
        <fullName evidence="2">Quercetin 2,3-dioxygenase</fullName>
    </submittedName>
</protein>
<dbReference type="InterPro" id="IPR011051">
    <property type="entry name" value="RmlC_Cupin_sf"/>
</dbReference>
<dbReference type="SUPFAM" id="SSF51182">
    <property type="entry name" value="RmlC-like cupins"/>
    <property type="match status" value="1"/>
</dbReference>
<evidence type="ECO:0000313" key="3">
    <source>
        <dbReference type="Proteomes" id="UP000469559"/>
    </source>
</evidence>
<name>A0A8T9BN25_9HELO</name>
<dbReference type="Gene3D" id="2.60.120.10">
    <property type="entry name" value="Jelly Rolls"/>
    <property type="match status" value="2"/>
</dbReference>
<dbReference type="AlphaFoldDB" id="A0A8T9BN25"/>
<keyword evidence="1" id="KW-0732">Signal</keyword>
<comment type="caution">
    <text evidence="2">The sequence shown here is derived from an EMBL/GenBank/DDBJ whole genome shotgun (WGS) entry which is preliminary data.</text>
</comment>
<reference evidence="2 3" key="1">
    <citation type="submission" date="2018-05" db="EMBL/GenBank/DDBJ databases">
        <title>Whole genome sequencing for identification of molecular markers to develop diagnostic detection tools for the regulated plant pathogen Lachnellula willkommii.</title>
        <authorList>
            <person name="Giroux E."/>
            <person name="Bilodeau G."/>
        </authorList>
    </citation>
    <scope>NUCLEOTIDE SEQUENCE [LARGE SCALE GENOMIC DNA]</scope>
    <source>
        <strain evidence="2 3">CBS 203.66</strain>
    </source>
</reference>
<dbReference type="Proteomes" id="UP000469559">
    <property type="component" value="Unassembled WGS sequence"/>
</dbReference>
<proteinExistence type="predicted"/>
<accession>A0A8T9BN25</accession>
<keyword evidence="3" id="KW-1185">Reference proteome</keyword>
<sequence length="367" mass="39960">MRFTQCLVVVVVAFTAGTAQALNYSGPIWVDEVPTYVRPYAIQHYSAGGCVVGSQIYRFPVTGPSSDNAFTLMSTNAPGSDSLGVLPHLHQLHYENMFSFRGRFQLWTEKDGDQETRILTQGDYGAIPQNTTHTFQFLDPDTEMLGVVQPGGFEDLFYALSSSNYSSSTSSPYNPFASTNSSSPNSTVISSLESFDVYAELDFSPRTDAVNGAAPTNSTWRTGPNALPSNAYTPYYVAKDYGPKYLSTEGGYQVIQPLVTPTTSGGNFTVSTITMDRLSRNVTVCDQSFTGHAAFEVLEGQLTVLMGGEVLKLLQGDVVFIPEKTTYKYYSLVAYTKVMLISQGAEGLDTKLIANATSWSSPVWPTS</sequence>
<dbReference type="InterPro" id="IPR052538">
    <property type="entry name" value="Flavonoid_dioxygenase-like"/>
</dbReference>
<feature type="chain" id="PRO_5035783278" evidence="1">
    <location>
        <begin position="22"/>
        <end position="367"/>
    </location>
</feature>